<dbReference type="InterPro" id="IPR006879">
    <property type="entry name" value="YdjC-like"/>
</dbReference>
<sequence>MRIIVTADDFGLTRGITDTILEAVDRGAINCVSIIANGDDFDRAIEEAKKRPDLQIALHLNLTDGTSLAPRERNPLIDVRGKFCLVFQTLWLRYFFSRRKPDFFLAVQNEITLQVQKIKAALPNRKIYLNGHDHVHLIPFVMRAVASVVDDLGVTYVRIPEEPLFFVRNKANVYCSAGLAKHLLLNLLSRYARKKLRRTHVETTDAFVGILFTGRMTVTVVQAAFKKILKRAAAPAIVEVLFHPGKANQSEATRWKHKGRSWVWFVSPERDAERQAAQSSELDIFLKSC</sequence>
<evidence type="ECO:0008006" key="8">
    <source>
        <dbReference type="Google" id="ProtNLM"/>
    </source>
</evidence>
<evidence type="ECO:0000256" key="3">
    <source>
        <dbReference type="ARBA" id="ARBA00022801"/>
    </source>
</evidence>
<evidence type="ECO:0000313" key="6">
    <source>
        <dbReference type="EMBL" id="OGH68013.1"/>
    </source>
</evidence>
<keyword evidence="3" id="KW-0378">Hydrolase</keyword>
<gene>
    <name evidence="6" type="ORF">A3C15_04150</name>
</gene>
<dbReference type="GO" id="GO:0019213">
    <property type="term" value="F:deacetylase activity"/>
    <property type="evidence" value="ECO:0007669"/>
    <property type="project" value="TreeGrafter"/>
</dbReference>
<dbReference type="EMBL" id="MFQD01000019">
    <property type="protein sequence ID" value="OGH68013.1"/>
    <property type="molecule type" value="Genomic_DNA"/>
</dbReference>
<reference evidence="6 7" key="1">
    <citation type="journal article" date="2016" name="Nat. Commun.">
        <title>Thousands of microbial genomes shed light on interconnected biogeochemical processes in an aquifer system.</title>
        <authorList>
            <person name="Anantharaman K."/>
            <person name="Brown C.T."/>
            <person name="Hug L.A."/>
            <person name="Sharon I."/>
            <person name="Castelle C.J."/>
            <person name="Probst A.J."/>
            <person name="Thomas B.C."/>
            <person name="Singh A."/>
            <person name="Wilkins M.J."/>
            <person name="Karaoz U."/>
            <person name="Brodie E.L."/>
            <person name="Williams K.H."/>
            <person name="Hubbard S.S."/>
            <person name="Banfield J.F."/>
        </authorList>
    </citation>
    <scope>NUCLEOTIDE SEQUENCE [LARGE SCALE GENOMIC DNA]</scope>
</reference>
<dbReference type="Pfam" id="PF04794">
    <property type="entry name" value="YdjC"/>
    <property type="match status" value="1"/>
</dbReference>
<proteinExistence type="predicted"/>
<dbReference type="Gene3D" id="3.20.20.370">
    <property type="entry name" value="Glycoside hydrolase/deacetylase"/>
    <property type="match status" value="1"/>
</dbReference>
<name>A0A1F6M909_9BACT</name>
<dbReference type="GO" id="GO:0046872">
    <property type="term" value="F:metal ion binding"/>
    <property type="evidence" value="ECO:0007669"/>
    <property type="project" value="UniProtKB-KW"/>
</dbReference>
<dbReference type="PANTHER" id="PTHR31609">
    <property type="entry name" value="YDJC DEACETYLASE FAMILY MEMBER"/>
    <property type="match status" value="1"/>
</dbReference>
<keyword evidence="4" id="KW-0460">Magnesium</keyword>
<dbReference type="SUPFAM" id="SSF88713">
    <property type="entry name" value="Glycoside hydrolase/deacetylase"/>
    <property type="match status" value="1"/>
</dbReference>
<dbReference type="GO" id="GO:0016787">
    <property type="term" value="F:hydrolase activity"/>
    <property type="evidence" value="ECO:0007669"/>
    <property type="project" value="UniProtKB-KW"/>
</dbReference>
<dbReference type="GO" id="GO:0005975">
    <property type="term" value="P:carbohydrate metabolic process"/>
    <property type="evidence" value="ECO:0007669"/>
    <property type="project" value="InterPro"/>
</dbReference>
<evidence type="ECO:0000313" key="7">
    <source>
        <dbReference type="Proteomes" id="UP000176532"/>
    </source>
</evidence>
<evidence type="ECO:0000256" key="2">
    <source>
        <dbReference type="ARBA" id="ARBA00022723"/>
    </source>
</evidence>
<comment type="cofactor">
    <cofactor evidence="1">
        <name>Mg(2+)</name>
        <dbReference type="ChEBI" id="CHEBI:18420"/>
    </cofactor>
</comment>
<dbReference type="AlphaFoldDB" id="A0A1F6M909"/>
<dbReference type="PANTHER" id="PTHR31609:SF1">
    <property type="entry name" value="CARBOHYDRATE DEACETYLASE"/>
    <property type="match status" value="1"/>
</dbReference>
<evidence type="ECO:0000256" key="1">
    <source>
        <dbReference type="ARBA" id="ARBA00001946"/>
    </source>
</evidence>
<dbReference type="Proteomes" id="UP000176532">
    <property type="component" value="Unassembled WGS sequence"/>
</dbReference>
<organism evidence="6 7">
    <name type="scientific">Candidatus Magasanikbacteria bacterium RIFCSPHIGHO2_02_FULL_50_9b</name>
    <dbReference type="NCBI Taxonomy" id="1798682"/>
    <lineage>
        <taxon>Bacteria</taxon>
        <taxon>Candidatus Magasanikiibacteriota</taxon>
    </lineage>
</organism>
<evidence type="ECO:0000256" key="5">
    <source>
        <dbReference type="ARBA" id="ARBA00023277"/>
    </source>
</evidence>
<dbReference type="STRING" id="1798682.A3C15_04150"/>
<accession>A0A1F6M909</accession>
<comment type="caution">
    <text evidence="6">The sequence shown here is derived from an EMBL/GenBank/DDBJ whole genome shotgun (WGS) entry which is preliminary data.</text>
</comment>
<keyword evidence="5" id="KW-0119">Carbohydrate metabolism</keyword>
<dbReference type="InterPro" id="IPR011330">
    <property type="entry name" value="Glyco_hydro/deAcase_b/a-brl"/>
</dbReference>
<evidence type="ECO:0000256" key="4">
    <source>
        <dbReference type="ARBA" id="ARBA00022842"/>
    </source>
</evidence>
<protein>
    <recommendedName>
        <fullName evidence="8">ChbG/HpnK family deacetylase</fullName>
    </recommendedName>
</protein>
<keyword evidence="2" id="KW-0479">Metal-binding</keyword>